<dbReference type="PANTHER" id="PTHR15678:SF6">
    <property type="entry name" value="BRIDGE-LIKE LIPID TRANSFER PROTEIN FAMILY MEMBER 2"/>
    <property type="match status" value="1"/>
</dbReference>
<name>A0A1Y2HJ22_9FUNG</name>
<gene>
    <name evidence="2" type="ORF">BCR44DRAFT_1435960</name>
</gene>
<dbReference type="OrthoDB" id="1562405at2759"/>
<feature type="compositionally biased region" description="Low complexity" evidence="1">
    <location>
        <begin position="146"/>
        <end position="162"/>
    </location>
</feature>
<feature type="region of interest" description="Disordered" evidence="1">
    <location>
        <begin position="112"/>
        <end position="205"/>
    </location>
</feature>
<sequence>MPSVALCISYRGNKEKNIEDIHEFVLTLPTMEYHNKTWTWLEFLTQVRRDVFFAVLSHTGQLVKEKLFSSRRPLPQVPHHLSPHALPTLSIVPSTPNDNPMGFGHFPLYDSSRATLMPGPPTASRSRHARSASEGGKGGDTSGIKSSPSTTSLESSSSAVTSPNLGKRKSQKSPKNKLFGGLMGKKSGSNTDLSEEELKRKMLFG</sequence>
<dbReference type="EMBL" id="MCFL01000027">
    <property type="protein sequence ID" value="ORZ34566.1"/>
    <property type="molecule type" value="Genomic_DNA"/>
</dbReference>
<feature type="compositionally biased region" description="Basic and acidic residues" evidence="1">
    <location>
        <begin position="196"/>
        <end position="205"/>
    </location>
</feature>
<keyword evidence="3" id="KW-1185">Reference proteome</keyword>
<evidence type="ECO:0000313" key="2">
    <source>
        <dbReference type="EMBL" id="ORZ34566.1"/>
    </source>
</evidence>
<dbReference type="Pfam" id="PF10344">
    <property type="entry name" value="Hobbit"/>
    <property type="match status" value="1"/>
</dbReference>
<dbReference type="Proteomes" id="UP000193411">
    <property type="component" value="Unassembled WGS sequence"/>
</dbReference>
<evidence type="ECO:0000256" key="1">
    <source>
        <dbReference type="SAM" id="MobiDB-lite"/>
    </source>
</evidence>
<protein>
    <submittedName>
        <fullName evidence="2">Golgi-body localization protein domain-domain-containing protein</fullName>
    </submittedName>
</protein>
<comment type="caution">
    <text evidence="2">The sequence shown here is derived from an EMBL/GenBank/DDBJ whole genome shotgun (WGS) entry which is preliminary data.</text>
</comment>
<dbReference type="InterPro" id="IPR045167">
    <property type="entry name" value="Hobbit"/>
</dbReference>
<proteinExistence type="predicted"/>
<dbReference type="STRING" id="765915.A0A1Y2HJ22"/>
<accession>A0A1Y2HJ22</accession>
<organism evidence="2 3">
    <name type="scientific">Catenaria anguillulae PL171</name>
    <dbReference type="NCBI Taxonomy" id="765915"/>
    <lineage>
        <taxon>Eukaryota</taxon>
        <taxon>Fungi</taxon>
        <taxon>Fungi incertae sedis</taxon>
        <taxon>Blastocladiomycota</taxon>
        <taxon>Blastocladiomycetes</taxon>
        <taxon>Blastocladiales</taxon>
        <taxon>Catenariaceae</taxon>
        <taxon>Catenaria</taxon>
    </lineage>
</organism>
<reference evidence="2 3" key="1">
    <citation type="submission" date="2016-07" db="EMBL/GenBank/DDBJ databases">
        <title>Pervasive Adenine N6-methylation of Active Genes in Fungi.</title>
        <authorList>
            <consortium name="DOE Joint Genome Institute"/>
            <person name="Mondo S.J."/>
            <person name="Dannebaum R.O."/>
            <person name="Kuo R.C."/>
            <person name="Labutti K."/>
            <person name="Haridas S."/>
            <person name="Kuo A."/>
            <person name="Salamov A."/>
            <person name="Ahrendt S.R."/>
            <person name="Lipzen A."/>
            <person name="Sullivan W."/>
            <person name="Andreopoulos W.B."/>
            <person name="Clum A."/>
            <person name="Lindquist E."/>
            <person name="Daum C."/>
            <person name="Ramamoorthy G.K."/>
            <person name="Gryganskyi A."/>
            <person name="Culley D."/>
            <person name="Magnuson J.K."/>
            <person name="James T.Y."/>
            <person name="O'Malley M.A."/>
            <person name="Stajich J.E."/>
            <person name="Spatafora J.W."/>
            <person name="Visel A."/>
            <person name="Grigoriev I.V."/>
        </authorList>
    </citation>
    <scope>NUCLEOTIDE SEQUENCE [LARGE SCALE GENOMIC DNA]</scope>
    <source>
        <strain evidence="2 3">PL171</strain>
    </source>
</reference>
<feature type="compositionally biased region" description="Basic residues" evidence="1">
    <location>
        <begin position="166"/>
        <end position="175"/>
    </location>
</feature>
<dbReference type="PANTHER" id="PTHR15678">
    <property type="entry name" value="ANTIGEN MLAA-22-RELATED"/>
    <property type="match status" value="1"/>
</dbReference>
<evidence type="ECO:0000313" key="3">
    <source>
        <dbReference type="Proteomes" id="UP000193411"/>
    </source>
</evidence>
<dbReference type="AlphaFoldDB" id="A0A1Y2HJ22"/>